<reference evidence="1 2" key="1">
    <citation type="journal article" date="2024" name="Chem. Sci.">
        <title>Discovery of megapolipeptins by genome mining of a Burkholderiales bacteria collection.</title>
        <authorList>
            <person name="Paulo B.S."/>
            <person name="Recchia M.J.J."/>
            <person name="Lee S."/>
            <person name="Fergusson C.H."/>
            <person name="Romanowski S.B."/>
            <person name="Hernandez A."/>
            <person name="Krull N."/>
            <person name="Liu D.Y."/>
            <person name="Cavanagh H."/>
            <person name="Bos A."/>
            <person name="Gray C.A."/>
            <person name="Murphy B.T."/>
            <person name="Linington R.G."/>
            <person name="Eustaquio A.S."/>
        </authorList>
    </citation>
    <scope>NUCLEOTIDE SEQUENCE [LARGE SCALE GENOMIC DNA]</scope>
    <source>
        <strain evidence="1 2">RL17-374-BIF-D</strain>
    </source>
</reference>
<evidence type="ECO:0000313" key="2">
    <source>
        <dbReference type="Proteomes" id="UP001629462"/>
    </source>
</evidence>
<dbReference type="NCBIfam" id="TIGR01488">
    <property type="entry name" value="HAD-SF-IB"/>
    <property type="match status" value="1"/>
</dbReference>
<evidence type="ECO:0000313" key="1">
    <source>
        <dbReference type="EMBL" id="MFM0522378.1"/>
    </source>
</evidence>
<dbReference type="EMBL" id="JAQQDB010000051">
    <property type="protein sequence ID" value="MFM0522378.1"/>
    <property type="molecule type" value="Genomic_DNA"/>
</dbReference>
<dbReference type="Pfam" id="PF12710">
    <property type="entry name" value="HAD"/>
    <property type="match status" value="1"/>
</dbReference>
<gene>
    <name evidence="1" type="ORF">PQR08_33685</name>
</gene>
<dbReference type="InterPro" id="IPR036412">
    <property type="entry name" value="HAD-like_sf"/>
</dbReference>
<dbReference type="InterPro" id="IPR023214">
    <property type="entry name" value="HAD_sf"/>
</dbReference>
<accession>A0ABW9CV59</accession>
<sequence>MVNNFKSKEDSGEVQESNSIAAFFDLDNTILEMHTMILFARYLTKVGRVSGACVDAMLERVKLMERLGSTREITNGIFFSILEGMLLEDYLDLGFQWWSGVDRRFVTKVYAEFESLRASGAHVIAISGSYSCCVHAISETLGMTAGYGSVPQVSDGILTGGVEIAMVGEEKKRQLLKYVSEHSDVITATRGYGDHPTDFPMLSAVDDACFIRAAETDQATLTYVTSKGWRVLDAFDSNTI</sequence>
<organism evidence="1 2">
    <name type="scientific">Caballeronia jiangsuensis</name>
    <dbReference type="NCBI Taxonomy" id="1458357"/>
    <lineage>
        <taxon>Bacteria</taxon>
        <taxon>Pseudomonadati</taxon>
        <taxon>Pseudomonadota</taxon>
        <taxon>Betaproteobacteria</taxon>
        <taxon>Burkholderiales</taxon>
        <taxon>Burkholderiaceae</taxon>
        <taxon>Caballeronia</taxon>
    </lineage>
</organism>
<dbReference type="Proteomes" id="UP001629462">
    <property type="component" value="Unassembled WGS sequence"/>
</dbReference>
<dbReference type="Gene3D" id="3.40.50.1000">
    <property type="entry name" value="HAD superfamily/HAD-like"/>
    <property type="match status" value="1"/>
</dbReference>
<name>A0ABW9CV59_9BURK</name>
<keyword evidence="2" id="KW-1185">Reference proteome</keyword>
<dbReference type="SUPFAM" id="SSF56784">
    <property type="entry name" value="HAD-like"/>
    <property type="match status" value="1"/>
</dbReference>
<dbReference type="RefSeq" id="WP_250485336.1">
    <property type="nucleotide sequence ID" value="NZ_JAQQDB010000051.1"/>
</dbReference>
<dbReference type="Gene3D" id="1.20.1440.100">
    <property type="entry name" value="SG protein - dephosphorylation function"/>
    <property type="match status" value="1"/>
</dbReference>
<comment type="caution">
    <text evidence="1">The sequence shown here is derived from an EMBL/GenBank/DDBJ whole genome shotgun (WGS) entry which is preliminary data.</text>
</comment>
<proteinExistence type="predicted"/>
<protein>
    <submittedName>
        <fullName evidence="1">HAD-IB family phosphatase</fullName>
    </submittedName>
</protein>